<dbReference type="PANTHER" id="PTHR18929">
    <property type="entry name" value="PROTEIN DISULFIDE ISOMERASE"/>
    <property type="match status" value="1"/>
</dbReference>
<dbReference type="Pfam" id="PF13848">
    <property type="entry name" value="Thioredoxin_6"/>
    <property type="match status" value="1"/>
</dbReference>
<dbReference type="GO" id="GO:0006457">
    <property type="term" value="P:protein folding"/>
    <property type="evidence" value="ECO:0007669"/>
    <property type="project" value="TreeGrafter"/>
</dbReference>
<keyword evidence="3" id="KW-1185">Reference proteome</keyword>
<dbReference type="Gene3D" id="3.40.30.10">
    <property type="entry name" value="Glutaredoxin"/>
    <property type="match status" value="1"/>
</dbReference>
<dbReference type="InterPro" id="IPR036249">
    <property type="entry name" value="Thioredoxin-like_sf"/>
</dbReference>
<comment type="caution">
    <text evidence="2">The sequence shown here is derived from an EMBL/GenBank/DDBJ whole genome shotgun (WGS) entry which is preliminary data.</text>
</comment>
<dbReference type="EMBL" id="ASPP01021322">
    <property type="protein sequence ID" value="ETO12524.1"/>
    <property type="molecule type" value="Genomic_DNA"/>
</dbReference>
<comment type="similarity">
    <text evidence="1">Belongs to the protein disulfide isomerase family.</text>
</comment>
<evidence type="ECO:0008006" key="4">
    <source>
        <dbReference type="Google" id="ProtNLM"/>
    </source>
</evidence>
<dbReference type="Proteomes" id="UP000023152">
    <property type="component" value="Unassembled WGS sequence"/>
</dbReference>
<evidence type="ECO:0000313" key="3">
    <source>
        <dbReference type="Proteomes" id="UP000023152"/>
    </source>
</evidence>
<protein>
    <recommendedName>
        <fullName evidence="4">Thioredoxin domain-containing protein</fullName>
    </recommendedName>
</protein>
<dbReference type="GO" id="GO:0005783">
    <property type="term" value="C:endoplasmic reticulum"/>
    <property type="evidence" value="ECO:0007669"/>
    <property type="project" value="TreeGrafter"/>
</dbReference>
<dbReference type="SUPFAM" id="SSF52833">
    <property type="entry name" value="Thioredoxin-like"/>
    <property type="match status" value="1"/>
</dbReference>
<evidence type="ECO:0000256" key="1">
    <source>
        <dbReference type="ARBA" id="ARBA00006347"/>
    </source>
</evidence>
<evidence type="ECO:0000313" key="2">
    <source>
        <dbReference type="EMBL" id="ETO12524.1"/>
    </source>
</evidence>
<feature type="non-terminal residue" evidence="2">
    <location>
        <position position="270"/>
    </location>
</feature>
<dbReference type="OrthoDB" id="427280at2759"/>
<dbReference type="GO" id="GO:0034976">
    <property type="term" value="P:response to endoplasmic reticulum stress"/>
    <property type="evidence" value="ECO:0007669"/>
    <property type="project" value="TreeGrafter"/>
</dbReference>
<dbReference type="CDD" id="cd02982">
    <property type="entry name" value="PDI_b'_family"/>
    <property type="match status" value="1"/>
</dbReference>
<dbReference type="AlphaFoldDB" id="X6MF63"/>
<dbReference type="GO" id="GO:0003756">
    <property type="term" value="F:protein disulfide isomerase activity"/>
    <property type="evidence" value="ECO:0007669"/>
    <property type="project" value="TreeGrafter"/>
</dbReference>
<reference evidence="2 3" key="1">
    <citation type="journal article" date="2013" name="Curr. Biol.">
        <title>The Genome of the Foraminiferan Reticulomyxa filosa.</title>
        <authorList>
            <person name="Glockner G."/>
            <person name="Hulsmann N."/>
            <person name="Schleicher M."/>
            <person name="Noegel A.A."/>
            <person name="Eichinger L."/>
            <person name="Gallinger C."/>
            <person name="Pawlowski J."/>
            <person name="Sierra R."/>
            <person name="Euteneuer U."/>
            <person name="Pillet L."/>
            <person name="Moustafa A."/>
            <person name="Platzer M."/>
            <person name="Groth M."/>
            <person name="Szafranski K."/>
            <person name="Schliwa M."/>
        </authorList>
    </citation>
    <scope>NUCLEOTIDE SEQUENCE [LARGE SCALE GENOMIC DNA]</scope>
</reference>
<organism evidence="2 3">
    <name type="scientific">Reticulomyxa filosa</name>
    <dbReference type="NCBI Taxonomy" id="46433"/>
    <lineage>
        <taxon>Eukaryota</taxon>
        <taxon>Sar</taxon>
        <taxon>Rhizaria</taxon>
        <taxon>Retaria</taxon>
        <taxon>Foraminifera</taxon>
        <taxon>Monothalamids</taxon>
        <taxon>Reticulomyxidae</taxon>
        <taxon>Reticulomyxa</taxon>
    </lineage>
</organism>
<name>X6MF63_RETFI</name>
<gene>
    <name evidence="2" type="ORF">RFI_24854</name>
</gene>
<sequence length="270" mass="31218">MDYLNRITKKILSEIGLKNELTVMTILQSSEVEDFTSKHKICLIEYLTGDATSNSAIGAVFEVPMQCEKKLLWIRVIQLYRQFDEPQVTFQDEISASRLKEFIKVERFALFNQISTANFQEYIERGIPIVWVALNGSDPQQLNAVSDTIQSIAKQWKGKISFVWIDNNKYGQRVEHLGILFICSCMQMIGKKKDRVIHTCITIELKKKKKGIKSIPGIIVTEDENIKYLFEGDLTNKNELQEWIAKYMNGHVERFFKSQDPPEINDDTVL</sequence>
<accession>X6MF63</accession>
<proteinExistence type="inferred from homology"/>